<keyword evidence="14" id="KW-1185">Reference proteome</keyword>
<feature type="binding site" evidence="11">
    <location>
        <begin position="74"/>
        <end position="78"/>
    </location>
    <ligand>
        <name>FMN</name>
        <dbReference type="ChEBI" id="CHEBI:58210"/>
    </ligand>
</feature>
<reference evidence="13 14" key="1">
    <citation type="submission" date="2020-07" db="EMBL/GenBank/DDBJ databases">
        <title>Sequencing the genomes of 1000 actinobacteria strains.</title>
        <authorList>
            <person name="Klenk H.-P."/>
        </authorList>
    </citation>
    <scope>NUCLEOTIDE SEQUENCE [LARGE SCALE GENOMIC DNA]</scope>
    <source>
        <strain evidence="13 14">DSM 103164</strain>
    </source>
</reference>
<comment type="subcellular location">
    <subcellularLocation>
        <location evidence="11">Cell membrane</location>
        <topology evidence="11">Peripheral membrane protein</topology>
    </subcellularLocation>
    <subcellularLocation>
        <location evidence="2">Membrane</location>
    </subcellularLocation>
</comment>
<feature type="binding site" evidence="11">
    <location>
        <position position="158"/>
    </location>
    <ligand>
        <name>FMN</name>
        <dbReference type="ChEBI" id="CHEBI:58210"/>
    </ligand>
</feature>
<dbReference type="InterPro" id="IPR050074">
    <property type="entry name" value="DHO_dehydrogenase"/>
</dbReference>
<evidence type="ECO:0000256" key="9">
    <source>
        <dbReference type="ARBA" id="ARBA00023136"/>
    </source>
</evidence>
<comment type="pathway">
    <text evidence="3 11">Pyrimidine metabolism; UMP biosynthesis via de novo pathway; orotate from (S)-dihydroorotate (quinone route): step 1/1.</text>
</comment>
<protein>
    <recommendedName>
        <fullName evidence="11">Dihydroorotate dehydrogenase (quinone)</fullName>
        <ecNumber evidence="11">1.3.5.2</ecNumber>
    </recommendedName>
    <alternativeName>
        <fullName evidence="11">DHOdehase</fullName>
        <shortName evidence="11">DHOD</shortName>
        <shortName evidence="11">DHODase</shortName>
    </alternativeName>
    <alternativeName>
        <fullName evidence="11">Dihydroorotate oxidase</fullName>
    </alternativeName>
</protein>
<feature type="binding site" evidence="11">
    <location>
        <position position="262"/>
    </location>
    <ligand>
        <name>FMN</name>
        <dbReference type="ChEBI" id="CHEBI:58210"/>
    </ligand>
</feature>
<dbReference type="Pfam" id="PF01180">
    <property type="entry name" value="DHO_dh"/>
    <property type="match status" value="1"/>
</dbReference>
<dbReference type="GO" id="GO:0005886">
    <property type="term" value="C:plasma membrane"/>
    <property type="evidence" value="ECO:0007669"/>
    <property type="project" value="UniProtKB-SubCell"/>
</dbReference>
<keyword evidence="11" id="KW-1003">Cell membrane</keyword>
<feature type="binding site" evidence="11">
    <location>
        <position position="288"/>
    </location>
    <ligand>
        <name>FMN</name>
        <dbReference type="ChEBI" id="CHEBI:58210"/>
    </ligand>
</feature>
<organism evidence="13 14">
    <name type="scientific">Naumannella cuiyingiana</name>
    <dbReference type="NCBI Taxonomy" id="1347891"/>
    <lineage>
        <taxon>Bacteria</taxon>
        <taxon>Bacillati</taxon>
        <taxon>Actinomycetota</taxon>
        <taxon>Actinomycetes</taxon>
        <taxon>Propionibacteriales</taxon>
        <taxon>Propionibacteriaceae</taxon>
        <taxon>Naumannella</taxon>
    </lineage>
</organism>
<dbReference type="UniPathway" id="UPA00070">
    <property type="reaction ID" value="UER00946"/>
</dbReference>
<dbReference type="GO" id="GO:0106430">
    <property type="term" value="F:dihydroorotate dehydrogenase (quinone) activity"/>
    <property type="evidence" value="ECO:0007669"/>
    <property type="project" value="UniProtKB-EC"/>
</dbReference>
<comment type="subunit">
    <text evidence="11">Monomer.</text>
</comment>
<evidence type="ECO:0000256" key="8">
    <source>
        <dbReference type="ARBA" id="ARBA00023002"/>
    </source>
</evidence>
<accession>A0A7Z0D655</accession>
<feature type="binding site" evidence="11">
    <location>
        <position position="78"/>
    </location>
    <ligand>
        <name>substrate</name>
    </ligand>
</feature>
<dbReference type="InterPro" id="IPR005719">
    <property type="entry name" value="Dihydroorotate_DH_2"/>
</dbReference>
<feature type="domain" description="Dihydroorotate dehydrogenase catalytic" evidence="12">
    <location>
        <begin position="60"/>
        <end position="351"/>
    </location>
</feature>
<sequence length="361" mass="37191">MTDPLLIGYRRLLRPALFRLGRGDPESAHERALGLLARVSAIPAARAGLSALHAPGEPIEVAGIAFGNRVGLAAGLDKQGAAVRAWGPLGFGHVELGTVTPRPQPGNPRPRIHRFPRSGAIVNAMGFPSEGATALAARLARLGIRRGDGAAGARIGISIGKNKDTPLADAPGDYLAAFAALHAHADYIAVNVSSPNTPGLRTLQDAGTLGELLRALTAAARSADPARPVPIMVKVAPDLGPDALDELLSVCVGAGVAGLIAGNTTLDRTGLAPADRRPATDLAGGLSGRPLTRRALGVVRHLARRGPLPVIGAGGIMTPDDACAMFDAGARLVQLYTGWIYSGPALVNAINRLPYPCRPEE</sequence>
<proteinExistence type="inferred from homology"/>
<feature type="binding site" evidence="11">
    <location>
        <begin position="123"/>
        <end position="127"/>
    </location>
    <ligand>
        <name>substrate</name>
    </ligand>
</feature>
<dbReference type="EC" id="1.3.5.2" evidence="11"/>
<feature type="binding site" evidence="11">
    <location>
        <begin position="336"/>
        <end position="337"/>
    </location>
    <ligand>
        <name>FMN</name>
        <dbReference type="ChEBI" id="CHEBI:58210"/>
    </ligand>
</feature>
<dbReference type="SUPFAM" id="SSF51395">
    <property type="entry name" value="FMN-linked oxidoreductases"/>
    <property type="match status" value="1"/>
</dbReference>
<dbReference type="AlphaFoldDB" id="A0A7Z0D655"/>
<evidence type="ECO:0000256" key="2">
    <source>
        <dbReference type="ARBA" id="ARBA00004370"/>
    </source>
</evidence>
<evidence type="ECO:0000256" key="7">
    <source>
        <dbReference type="ARBA" id="ARBA00022975"/>
    </source>
</evidence>
<evidence type="ECO:0000256" key="5">
    <source>
        <dbReference type="ARBA" id="ARBA00022630"/>
    </source>
</evidence>
<feature type="active site" description="Nucleophile" evidence="11">
    <location>
        <position position="194"/>
    </location>
</feature>
<comment type="function">
    <text evidence="1 11">Catalyzes the conversion of dihydroorotate to orotate with quinone as electron acceptor.</text>
</comment>
<dbReference type="NCBIfam" id="NF003652">
    <property type="entry name" value="PRK05286.2-5"/>
    <property type="match status" value="1"/>
</dbReference>
<comment type="similarity">
    <text evidence="4 11">Belongs to the dihydroorotate dehydrogenase family. Type 2 subfamily.</text>
</comment>
<comment type="cofactor">
    <cofactor evidence="11">
        <name>FMN</name>
        <dbReference type="ChEBI" id="CHEBI:58210"/>
    </cofactor>
    <text evidence="11">Binds 1 FMN per subunit.</text>
</comment>
<dbReference type="PANTHER" id="PTHR48109">
    <property type="entry name" value="DIHYDROOROTATE DEHYDROGENASE (QUINONE), MITOCHONDRIAL-RELATED"/>
    <property type="match status" value="1"/>
</dbReference>
<keyword evidence="7 11" id="KW-0665">Pyrimidine biosynthesis</keyword>
<feature type="binding site" evidence="11">
    <location>
        <begin position="263"/>
        <end position="264"/>
    </location>
    <ligand>
        <name>substrate</name>
    </ligand>
</feature>
<dbReference type="GO" id="GO:0005737">
    <property type="term" value="C:cytoplasm"/>
    <property type="evidence" value="ECO:0007669"/>
    <property type="project" value="InterPro"/>
</dbReference>
<dbReference type="HAMAP" id="MF_00225">
    <property type="entry name" value="DHO_dh_type2"/>
    <property type="match status" value="1"/>
</dbReference>
<dbReference type="GO" id="GO:0044205">
    <property type="term" value="P:'de novo' UMP biosynthetic process"/>
    <property type="evidence" value="ECO:0007669"/>
    <property type="project" value="UniProtKB-UniRule"/>
</dbReference>
<name>A0A7Z0D655_9ACTN</name>
<dbReference type="PROSITE" id="PS00911">
    <property type="entry name" value="DHODEHASE_1"/>
    <property type="match status" value="1"/>
</dbReference>
<gene>
    <name evidence="11" type="primary">pyrD</name>
    <name evidence="13" type="ORF">GGQ54_000098</name>
</gene>
<evidence type="ECO:0000256" key="3">
    <source>
        <dbReference type="ARBA" id="ARBA00005161"/>
    </source>
</evidence>
<dbReference type="InterPro" id="IPR001295">
    <property type="entry name" value="Dihydroorotate_DH_CS"/>
</dbReference>
<evidence type="ECO:0000313" key="13">
    <source>
        <dbReference type="EMBL" id="NYI69538.1"/>
    </source>
</evidence>
<keyword evidence="9 11" id="KW-0472">Membrane</keyword>
<dbReference type="GO" id="GO:0006207">
    <property type="term" value="P:'de novo' pyrimidine nucleobase biosynthetic process"/>
    <property type="evidence" value="ECO:0007669"/>
    <property type="project" value="UniProtKB-UniRule"/>
</dbReference>
<evidence type="ECO:0000256" key="11">
    <source>
        <dbReference type="HAMAP-Rule" id="MF_00225"/>
    </source>
</evidence>
<feature type="binding site" evidence="11">
    <location>
        <position position="315"/>
    </location>
    <ligand>
        <name>FMN</name>
        <dbReference type="ChEBI" id="CHEBI:58210"/>
    </ligand>
</feature>
<feature type="binding site" evidence="11">
    <location>
        <position position="98"/>
    </location>
    <ligand>
        <name>FMN</name>
        <dbReference type="ChEBI" id="CHEBI:58210"/>
    </ligand>
</feature>
<dbReference type="Gene3D" id="3.20.20.70">
    <property type="entry name" value="Aldolase class I"/>
    <property type="match status" value="1"/>
</dbReference>
<dbReference type="RefSeq" id="WP_343045802.1">
    <property type="nucleotide sequence ID" value="NZ_JACBZS010000001.1"/>
</dbReference>
<feature type="binding site" evidence="11">
    <location>
        <position position="234"/>
    </location>
    <ligand>
        <name>FMN</name>
        <dbReference type="ChEBI" id="CHEBI:58210"/>
    </ligand>
</feature>
<feature type="binding site" evidence="11">
    <location>
        <position position="196"/>
    </location>
    <ligand>
        <name>substrate</name>
    </ligand>
</feature>
<dbReference type="InterPro" id="IPR013785">
    <property type="entry name" value="Aldolase_TIM"/>
</dbReference>
<dbReference type="EMBL" id="JACBZS010000001">
    <property type="protein sequence ID" value="NYI69538.1"/>
    <property type="molecule type" value="Genomic_DNA"/>
</dbReference>
<dbReference type="NCBIfam" id="TIGR01036">
    <property type="entry name" value="pyrD_sub2"/>
    <property type="match status" value="1"/>
</dbReference>
<evidence type="ECO:0000313" key="14">
    <source>
        <dbReference type="Proteomes" id="UP000527616"/>
    </source>
</evidence>
<feature type="binding site" evidence="11">
    <location>
        <position position="191"/>
    </location>
    <ligand>
        <name>FMN</name>
        <dbReference type="ChEBI" id="CHEBI:58210"/>
    </ligand>
</feature>
<comment type="caution">
    <text evidence="13">The sequence shown here is derived from an EMBL/GenBank/DDBJ whole genome shotgun (WGS) entry which is preliminary data.</text>
</comment>
<keyword evidence="5 11" id="KW-0285">Flavoprotein</keyword>
<dbReference type="PROSITE" id="PS00912">
    <property type="entry name" value="DHODEHASE_2"/>
    <property type="match status" value="1"/>
</dbReference>
<evidence type="ECO:0000256" key="4">
    <source>
        <dbReference type="ARBA" id="ARBA00005359"/>
    </source>
</evidence>
<evidence type="ECO:0000256" key="10">
    <source>
        <dbReference type="ARBA" id="ARBA00048639"/>
    </source>
</evidence>
<dbReference type="InterPro" id="IPR005720">
    <property type="entry name" value="Dihydroorotate_DH_cat"/>
</dbReference>
<dbReference type="Proteomes" id="UP000527616">
    <property type="component" value="Unassembled WGS sequence"/>
</dbReference>
<dbReference type="CDD" id="cd04738">
    <property type="entry name" value="DHOD_2_like"/>
    <property type="match status" value="1"/>
</dbReference>
<evidence type="ECO:0000256" key="1">
    <source>
        <dbReference type="ARBA" id="ARBA00003125"/>
    </source>
</evidence>
<dbReference type="PANTHER" id="PTHR48109:SF4">
    <property type="entry name" value="DIHYDROOROTATE DEHYDROGENASE (QUINONE), MITOCHONDRIAL"/>
    <property type="match status" value="1"/>
</dbReference>
<keyword evidence="6 11" id="KW-0288">FMN</keyword>
<feature type="binding site" evidence="11">
    <location>
        <position position="191"/>
    </location>
    <ligand>
        <name>substrate</name>
    </ligand>
</feature>
<keyword evidence="8 11" id="KW-0560">Oxidoreductase</keyword>
<evidence type="ECO:0000256" key="6">
    <source>
        <dbReference type="ARBA" id="ARBA00022643"/>
    </source>
</evidence>
<comment type="catalytic activity">
    <reaction evidence="10 11">
        <text>(S)-dihydroorotate + a quinone = orotate + a quinol</text>
        <dbReference type="Rhea" id="RHEA:30187"/>
        <dbReference type="ChEBI" id="CHEBI:24646"/>
        <dbReference type="ChEBI" id="CHEBI:30839"/>
        <dbReference type="ChEBI" id="CHEBI:30864"/>
        <dbReference type="ChEBI" id="CHEBI:132124"/>
        <dbReference type="EC" id="1.3.5.2"/>
    </reaction>
</comment>
<evidence type="ECO:0000259" key="12">
    <source>
        <dbReference type="Pfam" id="PF01180"/>
    </source>
</evidence>